<feature type="non-terminal residue" evidence="3">
    <location>
        <position position="1"/>
    </location>
</feature>
<protein>
    <recommendedName>
        <fullName evidence="2">Xaa-Pro dipeptidyl-peptidase-like domain-containing protein</fullName>
    </recommendedName>
</protein>
<proteinExistence type="predicted"/>
<dbReference type="Pfam" id="PF02129">
    <property type="entry name" value="Peptidase_S15"/>
    <property type="match status" value="2"/>
</dbReference>
<feature type="compositionally biased region" description="Basic and acidic residues" evidence="1">
    <location>
        <begin position="161"/>
        <end position="178"/>
    </location>
</feature>
<evidence type="ECO:0000313" key="3">
    <source>
        <dbReference type="EMBL" id="MBB1257132.1"/>
    </source>
</evidence>
<feature type="region of interest" description="Disordered" evidence="1">
    <location>
        <begin position="1"/>
        <end position="104"/>
    </location>
</feature>
<evidence type="ECO:0000259" key="2">
    <source>
        <dbReference type="Pfam" id="PF02129"/>
    </source>
</evidence>
<name>A0A7W3WRE5_9ACTN</name>
<dbReference type="InterPro" id="IPR000383">
    <property type="entry name" value="Xaa-Pro-like_dom"/>
</dbReference>
<gene>
    <name evidence="3" type="ORF">H3146_27950</name>
</gene>
<feature type="domain" description="Xaa-Pro dipeptidyl-peptidase-like" evidence="2">
    <location>
        <begin position="108"/>
        <end position="186"/>
    </location>
</feature>
<feature type="domain" description="Xaa-Pro dipeptidyl-peptidase-like" evidence="2">
    <location>
        <begin position="1"/>
        <end position="42"/>
    </location>
</feature>
<feature type="non-terminal residue" evidence="3">
    <location>
        <position position="187"/>
    </location>
</feature>
<dbReference type="GO" id="GO:0016787">
    <property type="term" value="F:hydrolase activity"/>
    <property type="evidence" value="ECO:0007669"/>
    <property type="project" value="InterPro"/>
</dbReference>
<dbReference type="Gene3D" id="3.40.50.1820">
    <property type="entry name" value="alpha/beta hydrolase"/>
    <property type="match status" value="2"/>
</dbReference>
<dbReference type="Proteomes" id="UP000525686">
    <property type="component" value="Unassembled WGS sequence"/>
</dbReference>
<dbReference type="SUPFAM" id="SSF53474">
    <property type="entry name" value="alpha/beta-Hydrolases"/>
    <property type="match status" value="2"/>
</dbReference>
<feature type="compositionally biased region" description="Basic and acidic residues" evidence="1">
    <location>
        <begin position="13"/>
        <end position="33"/>
    </location>
</feature>
<dbReference type="AlphaFoldDB" id="A0A7W3WRE5"/>
<organism evidence="3 4">
    <name type="scientific">Streptomyces alkaliterrae</name>
    <dbReference type="NCBI Taxonomy" id="2213162"/>
    <lineage>
        <taxon>Bacteria</taxon>
        <taxon>Bacillati</taxon>
        <taxon>Actinomycetota</taxon>
        <taxon>Actinomycetes</taxon>
        <taxon>Kitasatosporales</taxon>
        <taxon>Streptomycetaceae</taxon>
        <taxon>Streptomyces</taxon>
    </lineage>
</organism>
<comment type="caution">
    <text evidence="3">The sequence shown here is derived from an EMBL/GenBank/DDBJ whole genome shotgun (WGS) entry which is preliminary data.</text>
</comment>
<dbReference type="InterPro" id="IPR029058">
    <property type="entry name" value="AB_hydrolase_fold"/>
</dbReference>
<sequence>WARHGFAAVAQDVRGRHDSDGDWRPYTTEDRDGTATARWIRRPRRGRPACPPPTAPRRPAGPHRREPPRPAGTAGRPPTPRNAMTATPTTPARPRPSAARTHRVPAPDGALLATDVQLPAGPGPFTTVLIRTPYGRTGHRAELAGWARHGFAAVAQDVRGRHDSDGDWRPYTTEDRDGTATARWIRR</sequence>
<accession>A0A7W3WRE5</accession>
<evidence type="ECO:0000256" key="1">
    <source>
        <dbReference type="SAM" id="MobiDB-lite"/>
    </source>
</evidence>
<feature type="compositionally biased region" description="Low complexity" evidence="1">
    <location>
        <begin position="71"/>
        <end position="99"/>
    </location>
</feature>
<feature type="region of interest" description="Disordered" evidence="1">
    <location>
        <begin position="161"/>
        <end position="187"/>
    </location>
</feature>
<evidence type="ECO:0000313" key="4">
    <source>
        <dbReference type="Proteomes" id="UP000525686"/>
    </source>
</evidence>
<reference evidence="4" key="1">
    <citation type="submission" date="2020-05" db="EMBL/GenBank/DDBJ databases">
        <title>Classification of alakaliphilic streptomycetes isolated from an alkaline soil next to Lonar Crater, India and a proposal for the recognition of Streptomyces alkaliterrae sp. nov.</title>
        <authorList>
            <person name="Golinska P."/>
        </authorList>
    </citation>
    <scope>NUCLEOTIDE SEQUENCE [LARGE SCALE GENOMIC DNA]</scope>
    <source>
        <strain evidence="4">OF3</strain>
    </source>
</reference>
<dbReference type="EMBL" id="JABJWZ010000651">
    <property type="protein sequence ID" value="MBB1257132.1"/>
    <property type="molecule type" value="Genomic_DNA"/>
</dbReference>